<dbReference type="Proteomes" id="UP001497457">
    <property type="component" value="Chromosome 1b"/>
</dbReference>
<evidence type="ECO:0000256" key="1">
    <source>
        <dbReference type="ARBA" id="ARBA00004370"/>
    </source>
</evidence>
<sequence length="257" mass="28108">MYPKADEGAPLRAQAAPPPPPPATGFPMSGGGGGYYQAGGATAALAVQAQAPVAAWSTGLCDCFDDCSNCCVTCLCPCITFGQIAEIIDRGSTSCGTSGALYTLIMLLTGCQCVFSCFYRAKMRAQYGLQESPCADCCVHWCCEYCALCQEYRELKKRGFDMKLGTYAYSFLSFLPRANDLINFVRINRCVAPLFFFFSPVCRMARQHGEARAHRRHHAAADAPRDDPLMLPRSPLLRIPVTRCYAILHLPFLRAPV</sequence>
<dbReference type="NCBIfam" id="TIGR01571">
    <property type="entry name" value="A_thal_Cys_rich"/>
    <property type="match status" value="1"/>
</dbReference>
<protein>
    <submittedName>
        <fullName evidence="6">Uncharacterized protein</fullName>
    </submittedName>
</protein>
<reference evidence="6 7" key="2">
    <citation type="submission" date="2024-10" db="EMBL/GenBank/DDBJ databases">
        <authorList>
            <person name="Ryan C."/>
        </authorList>
    </citation>
    <scope>NUCLEOTIDE SEQUENCE [LARGE SCALE GENOMIC DNA]</scope>
</reference>
<evidence type="ECO:0000256" key="4">
    <source>
        <dbReference type="ARBA" id="ARBA00023136"/>
    </source>
</evidence>
<dbReference type="PANTHER" id="PTHR15907">
    <property type="entry name" value="DUF614 FAMILY PROTEIN-RELATED"/>
    <property type="match status" value="1"/>
</dbReference>
<keyword evidence="2" id="KW-0812">Transmembrane</keyword>
<dbReference type="GO" id="GO:0016020">
    <property type="term" value="C:membrane"/>
    <property type="evidence" value="ECO:0007669"/>
    <property type="project" value="UniProtKB-SubCell"/>
</dbReference>
<evidence type="ECO:0000313" key="7">
    <source>
        <dbReference type="Proteomes" id="UP001497457"/>
    </source>
</evidence>
<evidence type="ECO:0000256" key="3">
    <source>
        <dbReference type="ARBA" id="ARBA00022989"/>
    </source>
</evidence>
<dbReference type="InterPro" id="IPR006461">
    <property type="entry name" value="PLAC_motif_containing"/>
</dbReference>
<evidence type="ECO:0000256" key="2">
    <source>
        <dbReference type="ARBA" id="ARBA00022692"/>
    </source>
</evidence>
<reference evidence="7" key="1">
    <citation type="submission" date="2024-06" db="EMBL/GenBank/DDBJ databases">
        <authorList>
            <person name="Ryan C."/>
        </authorList>
    </citation>
    <scope>NUCLEOTIDE SEQUENCE [LARGE SCALE GENOMIC DNA]</scope>
</reference>
<keyword evidence="4" id="KW-0472">Membrane</keyword>
<dbReference type="AlphaFoldDB" id="A0ABC8VAQ5"/>
<evidence type="ECO:0000256" key="5">
    <source>
        <dbReference type="SAM" id="MobiDB-lite"/>
    </source>
</evidence>
<feature type="region of interest" description="Disordered" evidence="5">
    <location>
        <begin position="1"/>
        <end position="24"/>
    </location>
</feature>
<accession>A0ABC8VAQ5</accession>
<keyword evidence="3" id="KW-1133">Transmembrane helix</keyword>
<keyword evidence="7" id="KW-1185">Reference proteome</keyword>
<comment type="subcellular location">
    <subcellularLocation>
        <location evidence="1">Membrane</location>
    </subcellularLocation>
</comment>
<dbReference type="EMBL" id="OZ075111">
    <property type="protein sequence ID" value="CAL4887080.1"/>
    <property type="molecule type" value="Genomic_DNA"/>
</dbReference>
<dbReference type="Pfam" id="PF04749">
    <property type="entry name" value="PLAC8"/>
    <property type="match status" value="1"/>
</dbReference>
<name>A0ABC8VAQ5_9POAL</name>
<gene>
    <name evidence="6" type="ORF">URODEC1_LOCUS1528</name>
</gene>
<evidence type="ECO:0000313" key="6">
    <source>
        <dbReference type="EMBL" id="CAL4887080.1"/>
    </source>
</evidence>
<proteinExistence type="predicted"/>
<organism evidence="6 7">
    <name type="scientific">Urochloa decumbens</name>
    <dbReference type="NCBI Taxonomy" id="240449"/>
    <lineage>
        <taxon>Eukaryota</taxon>
        <taxon>Viridiplantae</taxon>
        <taxon>Streptophyta</taxon>
        <taxon>Embryophyta</taxon>
        <taxon>Tracheophyta</taxon>
        <taxon>Spermatophyta</taxon>
        <taxon>Magnoliopsida</taxon>
        <taxon>Liliopsida</taxon>
        <taxon>Poales</taxon>
        <taxon>Poaceae</taxon>
        <taxon>PACMAD clade</taxon>
        <taxon>Panicoideae</taxon>
        <taxon>Panicodae</taxon>
        <taxon>Paniceae</taxon>
        <taxon>Melinidinae</taxon>
        <taxon>Urochloa</taxon>
    </lineage>
</organism>